<proteinExistence type="predicted"/>
<dbReference type="KEGG" id="cceu:CBR64_00140"/>
<evidence type="ECO:0000313" key="3">
    <source>
        <dbReference type="Proteomes" id="UP000196228"/>
    </source>
</evidence>
<organism evidence="2 3">
    <name type="scientific">Cellulosimicrobium cellulans</name>
    <name type="common">Arthrobacter luteus</name>
    <dbReference type="NCBI Taxonomy" id="1710"/>
    <lineage>
        <taxon>Bacteria</taxon>
        <taxon>Bacillati</taxon>
        <taxon>Actinomycetota</taxon>
        <taxon>Actinomycetes</taxon>
        <taxon>Micrococcales</taxon>
        <taxon>Promicromonosporaceae</taxon>
        <taxon>Cellulosimicrobium</taxon>
    </lineage>
</organism>
<sequence>MIPERRARVAARRAASAASFIGRARWIRSTRARLTTLIHDGRGSPLSTPPRRHSMIPMDSRSWRRVRVHRSPYPAAAATSETVTRPSPDL</sequence>
<dbReference type="EMBL" id="CP021383">
    <property type="protein sequence ID" value="ARU50161.1"/>
    <property type="molecule type" value="Genomic_DNA"/>
</dbReference>
<dbReference type="Proteomes" id="UP000196228">
    <property type="component" value="Chromosome"/>
</dbReference>
<protein>
    <submittedName>
        <fullName evidence="2">Uncharacterized protein</fullName>
    </submittedName>
</protein>
<evidence type="ECO:0000256" key="1">
    <source>
        <dbReference type="SAM" id="MobiDB-lite"/>
    </source>
</evidence>
<name>A0A1Y0HPY7_CELCE</name>
<reference evidence="2 3" key="1">
    <citation type="submission" date="2017-05" db="EMBL/GenBank/DDBJ databases">
        <authorList>
            <person name="Song R."/>
            <person name="Chenine A.L."/>
            <person name="Ruprecht R.M."/>
        </authorList>
    </citation>
    <scope>NUCLEOTIDE SEQUENCE [LARGE SCALE GENOMIC DNA]</scope>
    <source>
        <strain evidence="2 3">PSBB019</strain>
    </source>
</reference>
<dbReference type="AlphaFoldDB" id="A0A1Y0HPY7"/>
<accession>A0A1Y0HPY7</accession>
<gene>
    <name evidence="2" type="ORF">CBR64_00140</name>
</gene>
<feature type="region of interest" description="Disordered" evidence="1">
    <location>
        <begin position="38"/>
        <end position="61"/>
    </location>
</feature>
<evidence type="ECO:0000313" key="2">
    <source>
        <dbReference type="EMBL" id="ARU50161.1"/>
    </source>
</evidence>